<dbReference type="AlphaFoldDB" id="A0A101FXW2"/>
<accession>A0A101FXW2</accession>
<dbReference type="PANTHER" id="PTHR35868">
    <property type="entry name" value="DUF2804 DOMAIN-CONTAINING PROTEIN-RELATED"/>
    <property type="match status" value="1"/>
</dbReference>
<dbReference type="EMBL" id="LGFU01000043">
    <property type="protein sequence ID" value="KUK46292.1"/>
    <property type="molecule type" value="Genomic_DNA"/>
</dbReference>
<sequence>MQNEITTAAELLNNDGTLNQIGWARSQNLDCNLECAHFYALKAFQPFRVKRWDYYAVFTPQRFFSATVADLGYAGNIFVYTLDFETNELHEEGLVTPFGKDIQLPRNSTQGETVFKNDKATLRFDVHGKQRSVFVDWPSFQDGRGISVQLTLQELPEHESMNIVIPIGEKRFYYNRKINCMPVQGSLHYGDITENLDPQTSIGSLDWGRGVWEYSSFWNWASASGFFSNGDSIGLNLGCGFGDISRATENAVILNGKIHKLDQVPFVYDPHDFMKPWIFKDNEGRLDLTFTPFKERVATTKLLIIDSEVHQMFGHYNGFFITDEGKKVAIKDLVGFAEDHHARW</sequence>
<protein>
    <recommendedName>
        <fullName evidence="3">DUF2804 domain-containing protein</fullName>
    </recommendedName>
</protein>
<dbReference type="InterPro" id="IPR021243">
    <property type="entry name" value="DUF2804"/>
</dbReference>
<evidence type="ECO:0000313" key="2">
    <source>
        <dbReference type="Proteomes" id="UP000064249"/>
    </source>
</evidence>
<comment type="caution">
    <text evidence="1">The sequence shown here is derived from an EMBL/GenBank/DDBJ whole genome shotgun (WGS) entry which is preliminary data.</text>
</comment>
<proteinExistence type="predicted"/>
<name>A0A101FXW2_9CHLR</name>
<evidence type="ECO:0008006" key="3">
    <source>
        <dbReference type="Google" id="ProtNLM"/>
    </source>
</evidence>
<reference evidence="1 2" key="1">
    <citation type="journal article" date="2015" name="MBio">
        <title>Genome-Resolved Metagenomic Analysis Reveals Roles for Candidate Phyla and Other Microbial Community Members in Biogeochemical Transformations in Oil Reservoirs.</title>
        <authorList>
            <person name="Hu P."/>
            <person name="Tom L."/>
            <person name="Singh A."/>
            <person name="Thomas B.C."/>
            <person name="Baker B.J."/>
            <person name="Piceno Y.M."/>
            <person name="Andersen G.L."/>
            <person name="Banfield J.F."/>
        </authorList>
    </citation>
    <scope>NUCLEOTIDE SEQUENCE [LARGE SCALE GENOMIC DNA]</scope>
    <source>
        <strain evidence="1">46_16</strain>
    </source>
</reference>
<gene>
    <name evidence="1" type="ORF">XD73_0833</name>
</gene>
<dbReference type="Pfam" id="PF10974">
    <property type="entry name" value="DUF2804"/>
    <property type="match status" value="1"/>
</dbReference>
<organism evidence="1 2">
    <name type="scientific">Anaerolinea thermophila</name>
    <dbReference type="NCBI Taxonomy" id="167964"/>
    <lineage>
        <taxon>Bacteria</taxon>
        <taxon>Bacillati</taxon>
        <taxon>Chloroflexota</taxon>
        <taxon>Anaerolineae</taxon>
        <taxon>Anaerolineales</taxon>
        <taxon>Anaerolineaceae</taxon>
        <taxon>Anaerolinea</taxon>
    </lineage>
</organism>
<evidence type="ECO:0000313" key="1">
    <source>
        <dbReference type="EMBL" id="KUK46292.1"/>
    </source>
</evidence>
<dbReference type="Proteomes" id="UP000064249">
    <property type="component" value="Unassembled WGS sequence"/>
</dbReference>
<dbReference type="PANTHER" id="PTHR35868:SF3">
    <property type="entry name" value="DUF2804 DOMAIN-CONTAINING PROTEIN"/>
    <property type="match status" value="1"/>
</dbReference>